<sequence length="48" mass="5696">MLTELNLLQQVSKFTRACLSFEVKFAADCLVFRQGRAYDVWLFPINRR</sequence>
<gene>
    <name evidence="1" type="ORF">PALI_a0158</name>
</gene>
<comment type="caution">
    <text evidence="1">The sequence shown here is derived from an EMBL/GenBank/DDBJ whole genome shotgun (WGS) entry which is preliminary data.</text>
</comment>
<proteinExistence type="predicted"/>
<evidence type="ECO:0000313" key="2">
    <source>
        <dbReference type="Proteomes" id="UP000648482"/>
    </source>
</evidence>
<dbReference type="EMBL" id="AQGU01000025">
    <property type="protein sequence ID" value="MBE0358979.1"/>
    <property type="molecule type" value="Genomic_DNA"/>
</dbReference>
<reference evidence="1 2" key="1">
    <citation type="submission" date="2015-06" db="EMBL/GenBank/DDBJ databases">
        <title>Genome sequence of Pseudoalteromonas aliena.</title>
        <authorList>
            <person name="Xie B.-B."/>
            <person name="Rong J.-C."/>
            <person name="Qin Q.-L."/>
            <person name="Zhang Y.-Z."/>
        </authorList>
    </citation>
    <scope>NUCLEOTIDE SEQUENCE [LARGE SCALE GENOMIC DNA]</scope>
    <source>
        <strain evidence="1 2">SW19</strain>
    </source>
</reference>
<keyword evidence="2" id="KW-1185">Reference proteome</keyword>
<protein>
    <submittedName>
        <fullName evidence="1">Uncharacterized protein</fullName>
    </submittedName>
</protein>
<name>A0ABR9DXB1_9GAMM</name>
<dbReference type="Proteomes" id="UP000648482">
    <property type="component" value="Unassembled WGS sequence"/>
</dbReference>
<organism evidence="1 2">
    <name type="scientific">Pseudoalteromonas aliena SW19</name>
    <dbReference type="NCBI Taxonomy" id="1314866"/>
    <lineage>
        <taxon>Bacteria</taxon>
        <taxon>Pseudomonadati</taxon>
        <taxon>Pseudomonadota</taxon>
        <taxon>Gammaproteobacteria</taxon>
        <taxon>Alteromonadales</taxon>
        <taxon>Pseudoalteromonadaceae</taxon>
        <taxon>Pseudoalteromonas</taxon>
    </lineage>
</organism>
<evidence type="ECO:0000313" key="1">
    <source>
        <dbReference type="EMBL" id="MBE0358979.1"/>
    </source>
</evidence>
<accession>A0ABR9DXB1</accession>